<feature type="region of interest" description="Disordered" evidence="1">
    <location>
        <begin position="26"/>
        <end position="46"/>
    </location>
</feature>
<evidence type="ECO:0000256" key="1">
    <source>
        <dbReference type="SAM" id="MobiDB-lite"/>
    </source>
</evidence>
<dbReference type="Proteomes" id="UP000005237">
    <property type="component" value="Unassembled WGS sequence"/>
</dbReference>
<reference evidence="3" key="1">
    <citation type="submission" date="2010-08" db="EMBL/GenBank/DDBJ databases">
        <authorList>
            <consortium name="Caenorhabditis japonica Sequencing Consortium"/>
            <person name="Wilson R.K."/>
        </authorList>
    </citation>
    <scope>NUCLEOTIDE SEQUENCE [LARGE SCALE GENOMIC DNA]</scope>
    <source>
        <strain evidence="3">DF5081</strain>
    </source>
</reference>
<proteinExistence type="predicted"/>
<name>A0A8R1ECB5_CAEJA</name>
<accession>A0A8R1ECB5</accession>
<protein>
    <submittedName>
        <fullName evidence="2">Uncharacterized protein</fullName>
    </submittedName>
</protein>
<reference evidence="2" key="2">
    <citation type="submission" date="2022-06" db="UniProtKB">
        <authorList>
            <consortium name="EnsemblMetazoa"/>
        </authorList>
    </citation>
    <scope>IDENTIFICATION</scope>
    <source>
        <strain evidence="2">DF5081</strain>
    </source>
</reference>
<dbReference type="AlphaFoldDB" id="A0A8R1ECB5"/>
<keyword evidence="3" id="KW-1185">Reference proteome</keyword>
<organism evidence="2 3">
    <name type="scientific">Caenorhabditis japonica</name>
    <dbReference type="NCBI Taxonomy" id="281687"/>
    <lineage>
        <taxon>Eukaryota</taxon>
        <taxon>Metazoa</taxon>
        <taxon>Ecdysozoa</taxon>
        <taxon>Nematoda</taxon>
        <taxon>Chromadorea</taxon>
        <taxon>Rhabditida</taxon>
        <taxon>Rhabditina</taxon>
        <taxon>Rhabditomorpha</taxon>
        <taxon>Rhabditoidea</taxon>
        <taxon>Rhabditidae</taxon>
        <taxon>Peloderinae</taxon>
        <taxon>Caenorhabditis</taxon>
    </lineage>
</organism>
<evidence type="ECO:0000313" key="2">
    <source>
        <dbReference type="EnsemblMetazoa" id="CJA30906.1"/>
    </source>
</evidence>
<dbReference type="EnsemblMetazoa" id="CJA30906.1">
    <property type="protein sequence ID" value="CJA30906.1"/>
    <property type="gene ID" value="WBGene00206753"/>
</dbReference>
<sequence>MSTNDKKEFGTFHDDQGKLGKFITPLHQEDVPTENGGFDDVPRTNPREAIGNNPITLEEWYHHLCATMEHDFNRAHEVYRTWPVAKARCFTSVHPKLENITQLRGQLIRYRHAIRTEVSAADERFNMFDVANPT</sequence>
<evidence type="ECO:0000313" key="3">
    <source>
        <dbReference type="Proteomes" id="UP000005237"/>
    </source>
</evidence>